<reference evidence="1" key="1">
    <citation type="journal article" date="2022" name="bioRxiv">
        <title>Sequencing and chromosome-scale assembly of the giantPleurodeles waltlgenome.</title>
        <authorList>
            <person name="Brown T."/>
            <person name="Elewa A."/>
            <person name="Iarovenko S."/>
            <person name="Subramanian E."/>
            <person name="Araus A.J."/>
            <person name="Petzold A."/>
            <person name="Susuki M."/>
            <person name="Suzuki K.-i.T."/>
            <person name="Hayashi T."/>
            <person name="Toyoda A."/>
            <person name="Oliveira C."/>
            <person name="Osipova E."/>
            <person name="Leigh N.D."/>
            <person name="Simon A."/>
            <person name="Yun M.H."/>
        </authorList>
    </citation>
    <scope>NUCLEOTIDE SEQUENCE</scope>
    <source>
        <strain evidence="1">20211129_DDA</strain>
        <tissue evidence="1">Liver</tissue>
    </source>
</reference>
<dbReference type="EMBL" id="JANPWB010000006">
    <property type="protein sequence ID" value="KAJ1178801.1"/>
    <property type="molecule type" value="Genomic_DNA"/>
</dbReference>
<proteinExistence type="predicted"/>
<accession>A0AAV7TQQ2</accession>
<name>A0AAV7TQQ2_PLEWA</name>
<dbReference type="AlphaFoldDB" id="A0AAV7TQQ2"/>
<protein>
    <submittedName>
        <fullName evidence="1">Uncharacterized protein</fullName>
    </submittedName>
</protein>
<dbReference type="Proteomes" id="UP001066276">
    <property type="component" value="Chromosome 3_2"/>
</dbReference>
<evidence type="ECO:0000313" key="1">
    <source>
        <dbReference type="EMBL" id="KAJ1178801.1"/>
    </source>
</evidence>
<keyword evidence="2" id="KW-1185">Reference proteome</keyword>
<evidence type="ECO:0000313" key="2">
    <source>
        <dbReference type="Proteomes" id="UP001066276"/>
    </source>
</evidence>
<comment type="caution">
    <text evidence="1">The sequence shown here is derived from an EMBL/GenBank/DDBJ whole genome shotgun (WGS) entry which is preliminary data.</text>
</comment>
<organism evidence="1 2">
    <name type="scientific">Pleurodeles waltl</name>
    <name type="common">Iberian ribbed newt</name>
    <dbReference type="NCBI Taxonomy" id="8319"/>
    <lineage>
        <taxon>Eukaryota</taxon>
        <taxon>Metazoa</taxon>
        <taxon>Chordata</taxon>
        <taxon>Craniata</taxon>
        <taxon>Vertebrata</taxon>
        <taxon>Euteleostomi</taxon>
        <taxon>Amphibia</taxon>
        <taxon>Batrachia</taxon>
        <taxon>Caudata</taxon>
        <taxon>Salamandroidea</taxon>
        <taxon>Salamandridae</taxon>
        <taxon>Pleurodelinae</taxon>
        <taxon>Pleurodeles</taxon>
    </lineage>
</organism>
<gene>
    <name evidence="1" type="ORF">NDU88_004043</name>
</gene>
<sequence length="151" mass="16408">MGETCPDEPALEWDDALRIETTGEGALSAGSTACDTAEGCVDVDCILDVESCDGWSVLDVEGLDVEGLDVECLDADRRTWTYSPSCVSTLSCEWSFDAKGRDVLDGERERRRWLDAERRSAVDGDVPLCCPCFDALSLDVGLVTVDGDLCW</sequence>